<dbReference type="EMBL" id="DWUR01000098">
    <property type="protein sequence ID" value="HJD49624.1"/>
    <property type="molecule type" value="Genomic_DNA"/>
</dbReference>
<dbReference type="PROSITE" id="PS01278">
    <property type="entry name" value="MTTASE_RADICAL"/>
    <property type="match status" value="1"/>
</dbReference>
<dbReference type="InterPro" id="IPR006638">
    <property type="entry name" value="Elp3/MiaA/NifB-like_rSAM"/>
</dbReference>
<dbReference type="AlphaFoldDB" id="A0A9D2UBY8"/>
<dbReference type="SFLD" id="SFLDF00273">
    <property type="entry name" value="(dimethylallyl)adenosine_tRNA"/>
    <property type="match status" value="1"/>
</dbReference>
<evidence type="ECO:0000256" key="11">
    <source>
        <dbReference type="ARBA" id="ARBA00068570"/>
    </source>
</evidence>
<comment type="caution">
    <text evidence="18">The sequence shown here is derived from an EMBL/GenBank/DDBJ whole genome shotgun (WGS) entry which is preliminary data.</text>
</comment>
<comment type="similarity">
    <text evidence="14">Belongs to the methylthiotransferase family. MiaB subfamily.</text>
</comment>
<dbReference type="CDD" id="cd01335">
    <property type="entry name" value="Radical_SAM"/>
    <property type="match status" value="1"/>
</dbReference>
<evidence type="ECO:0000256" key="2">
    <source>
        <dbReference type="ARBA" id="ARBA00022485"/>
    </source>
</evidence>
<reference evidence="18" key="2">
    <citation type="submission" date="2021-04" db="EMBL/GenBank/DDBJ databases">
        <authorList>
            <person name="Gilroy R."/>
        </authorList>
    </citation>
    <scope>NUCLEOTIDE SEQUENCE</scope>
    <source>
        <strain evidence="18">5925</strain>
    </source>
</reference>
<reference evidence="18" key="1">
    <citation type="journal article" date="2021" name="PeerJ">
        <title>Extensive microbial diversity within the chicken gut microbiome revealed by metagenomics and culture.</title>
        <authorList>
            <person name="Gilroy R."/>
            <person name="Ravi A."/>
            <person name="Getino M."/>
            <person name="Pursley I."/>
            <person name="Horton D.L."/>
            <person name="Alikhan N.F."/>
            <person name="Baker D."/>
            <person name="Gharbi K."/>
            <person name="Hall N."/>
            <person name="Watson M."/>
            <person name="Adriaenssens E.M."/>
            <person name="Foster-Nyarko E."/>
            <person name="Jarju S."/>
            <person name="Secka A."/>
            <person name="Antonio M."/>
            <person name="Oren A."/>
            <person name="Chaudhuri R.R."/>
            <person name="La Ragione R."/>
            <person name="Hildebrand F."/>
            <person name="Pallen M.J."/>
        </authorList>
    </citation>
    <scope>NUCLEOTIDE SEQUENCE</scope>
    <source>
        <strain evidence="18">5925</strain>
    </source>
</reference>
<dbReference type="SFLD" id="SFLDS00029">
    <property type="entry name" value="Radical_SAM"/>
    <property type="match status" value="1"/>
</dbReference>
<dbReference type="InterPro" id="IPR020612">
    <property type="entry name" value="Methylthiotransferase_CS"/>
</dbReference>
<keyword evidence="2 14" id="KW-0004">4Fe-4S</keyword>
<dbReference type="Gene3D" id="3.40.50.12160">
    <property type="entry name" value="Methylthiotransferase, N-terminal domain"/>
    <property type="match status" value="1"/>
</dbReference>
<dbReference type="HAMAP" id="MF_01864">
    <property type="entry name" value="tRNA_metthiotr_MiaB"/>
    <property type="match status" value="1"/>
</dbReference>
<dbReference type="GO" id="GO:0051539">
    <property type="term" value="F:4 iron, 4 sulfur cluster binding"/>
    <property type="evidence" value="ECO:0007669"/>
    <property type="project" value="UniProtKB-UniRule"/>
</dbReference>
<dbReference type="PANTHER" id="PTHR43020">
    <property type="entry name" value="CDK5 REGULATORY SUBUNIT-ASSOCIATED PROTEIN 1"/>
    <property type="match status" value="1"/>
</dbReference>
<dbReference type="GO" id="GO:0035597">
    <property type="term" value="F:tRNA-2-methylthio-N(6)-dimethylallyladenosine(37) synthase activity"/>
    <property type="evidence" value="ECO:0007669"/>
    <property type="project" value="UniProtKB-EC"/>
</dbReference>
<dbReference type="InterPro" id="IPR006463">
    <property type="entry name" value="MiaB_methiolase"/>
</dbReference>
<evidence type="ECO:0000259" key="15">
    <source>
        <dbReference type="PROSITE" id="PS50926"/>
    </source>
</evidence>
<dbReference type="EC" id="2.8.4.3" evidence="9 14"/>
<feature type="binding site" evidence="14">
    <location>
        <position position="52"/>
    </location>
    <ligand>
        <name>[4Fe-4S] cluster</name>
        <dbReference type="ChEBI" id="CHEBI:49883"/>
        <label>1</label>
    </ligand>
</feature>
<dbReference type="InterPro" id="IPR038135">
    <property type="entry name" value="Methylthiotransferase_N_sf"/>
</dbReference>
<evidence type="ECO:0000256" key="14">
    <source>
        <dbReference type="HAMAP-Rule" id="MF_01864"/>
    </source>
</evidence>
<dbReference type="GO" id="GO:0046872">
    <property type="term" value="F:metal ion binding"/>
    <property type="evidence" value="ECO:0007669"/>
    <property type="project" value="UniProtKB-KW"/>
</dbReference>
<dbReference type="PROSITE" id="PS51449">
    <property type="entry name" value="MTTASE_N"/>
    <property type="match status" value="1"/>
</dbReference>
<keyword evidence="8 14" id="KW-0411">Iron-sulfur</keyword>
<dbReference type="GO" id="GO:0005829">
    <property type="term" value="C:cytosol"/>
    <property type="evidence" value="ECO:0007669"/>
    <property type="project" value="TreeGrafter"/>
</dbReference>
<dbReference type="PANTHER" id="PTHR43020:SF2">
    <property type="entry name" value="MITOCHONDRIAL TRNA METHYLTHIOTRANSFERASE CDK5RAP1"/>
    <property type="match status" value="1"/>
</dbReference>
<evidence type="ECO:0000259" key="16">
    <source>
        <dbReference type="PROSITE" id="PS51449"/>
    </source>
</evidence>
<comment type="function">
    <text evidence="1 14">Catalyzes the methylthiolation of N6-(dimethylallyl)adenosine (i(6)A), leading to the formation of 2-methylthio-N6-(dimethylallyl)adenosine (ms(2)i(6)A) at position 37 in tRNAs that read codons beginning with uridine.</text>
</comment>
<dbReference type="PROSITE" id="PS50926">
    <property type="entry name" value="TRAM"/>
    <property type="match status" value="1"/>
</dbReference>
<dbReference type="SMART" id="SM00729">
    <property type="entry name" value="Elp3"/>
    <property type="match status" value="1"/>
</dbReference>
<dbReference type="Pfam" id="PF04055">
    <property type="entry name" value="Radical_SAM"/>
    <property type="match status" value="1"/>
</dbReference>
<name>A0A9D2UBY8_9CORY</name>
<feature type="binding site" evidence="14">
    <location>
        <position position="196"/>
    </location>
    <ligand>
        <name>[4Fe-4S] cluster</name>
        <dbReference type="ChEBI" id="CHEBI:49883"/>
        <label>2</label>
        <note>4Fe-4S-S-AdoMet</note>
    </ligand>
</feature>
<dbReference type="InterPro" id="IPR007197">
    <property type="entry name" value="rSAM"/>
</dbReference>
<comment type="subcellular location">
    <subcellularLocation>
        <location evidence="14">Cytoplasm</location>
    </subcellularLocation>
</comment>
<evidence type="ECO:0000256" key="7">
    <source>
        <dbReference type="ARBA" id="ARBA00023004"/>
    </source>
</evidence>
<feature type="domain" description="TRAM" evidence="15">
    <location>
        <begin position="421"/>
        <end position="488"/>
    </location>
</feature>
<dbReference type="PROSITE" id="PS51918">
    <property type="entry name" value="RADICAL_SAM"/>
    <property type="match status" value="1"/>
</dbReference>
<evidence type="ECO:0000256" key="4">
    <source>
        <dbReference type="ARBA" id="ARBA00022691"/>
    </source>
</evidence>
<organism evidence="18 19">
    <name type="scientific">Candidatus Corynebacterium intestinavium</name>
    <dbReference type="NCBI Taxonomy" id="2838531"/>
    <lineage>
        <taxon>Bacteria</taxon>
        <taxon>Bacillati</taxon>
        <taxon>Actinomycetota</taxon>
        <taxon>Actinomycetes</taxon>
        <taxon>Mycobacteriales</taxon>
        <taxon>Corynebacteriaceae</taxon>
        <taxon>Corynebacterium</taxon>
    </lineage>
</organism>
<keyword evidence="4 14" id="KW-0949">S-adenosyl-L-methionine</keyword>
<keyword evidence="6 14" id="KW-0479">Metal-binding</keyword>
<sequence length="542" mass="59018">MAACGAVAGVTRFVFAPALGVGSAHVTHAMEKKTSASEQPEQRTYEVRTFGCQMNVHDSERLSGLLEDSGYQPAADGEEPDVLVFNTCAVRENADNRLYGTLAMVKPMKDRNPGMQIAVGGCMAQKDKDAVVDRAPWVDVVFGTHNIGSLPTLLERSAHNQRAEVEILDSLEEFPSVLPAKRESAYSGWVSVSVGCNNTCTFCIVPSLRGKEQDRRPGEILAEVQALVDQGVQEVTLLGQNVNAYGVNFADEDLPRDRGAFAKLLRACGEIEGLERLRFTSPHPAEFTDDVIDAMAETPNVCPQLHMPLQSGSDRILKDMRRSYRSKKFLGILDKVRERIPHAAITTDIIVGFPGETEEDFQATLDVVEQARFSSAFTFQYSPRPGTPAATMPDQIPKAVVQERYERLIALQERIQAEDNQELVGTTQELLVQETGGRKDAQRHRMSGRARDGRLVHFTPSEDVRPGDIVEVTITDARPFFLIADGPLVNHRLTKAGDMSGAGQTPTTAPIGVSLGVPTIGINPQADATAAPNNVHEGCGCD</sequence>
<dbReference type="InterPro" id="IPR058240">
    <property type="entry name" value="rSAM_sf"/>
</dbReference>
<keyword evidence="7 14" id="KW-0408">Iron</keyword>
<evidence type="ECO:0000256" key="12">
    <source>
        <dbReference type="ARBA" id="ARBA00080698"/>
    </source>
</evidence>
<dbReference type="SFLD" id="SFLDG01061">
    <property type="entry name" value="methylthiotransferase"/>
    <property type="match status" value="1"/>
</dbReference>
<dbReference type="FunFam" id="3.40.50.12160:FF:000003">
    <property type="entry name" value="CDK5 regulatory subunit-associated protein 1"/>
    <property type="match status" value="1"/>
</dbReference>
<feature type="binding site" evidence="14">
    <location>
        <position position="200"/>
    </location>
    <ligand>
        <name>[4Fe-4S] cluster</name>
        <dbReference type="ChEBI" id="CHEBI:49883"/>
        <label>2</label>
        <note>4Fe-4S-S-AdoMet</note>
    </ligand>
</feature>
<gene>
    <name evidence="14 18" type="primary">miaB</name>
    <name evidence="18" type="ORF">H9907_05980</name>
</gene>
<comment type="subunit">
    <text evidence="14">Monomer.</text>
</comment>
<dbReference type="Proteomes" id="UP000823907">
    <property type="component" value="Unassembled WGS sequence"/>
</dbReference>
<dbReference type="SFLD" id="SFLDG01082">
    <property type="entry name" value="B12-binding_domain_containing"/>
    <property type="match status" value="1"/>
</dbReference>
<dbReference type="NCBIfam" id="TIGR00089">
    <property type="entry name" value="MiaB/RimO family radical SAM methylthiotransferase"/>
    <property type="match status" value="1"/>
</dbReference>
<dbReference type="InterPro" id="IPR023404">
    <property type="entry name" value="rSAM_horseshoe"/>
</dbReference>
<keyword evidence="3 14" id="KW-0808">Transferase</keyword>
<evidence type="ECO:0000256" key="13">
    <source>
        <dbReference type="ARBA" id="ARBA00081141"/>
    </source>
</evidence>
<proteinExistence type="inferred from homology"/>
<dbReference type="Gene3D" id="3.80.30.20">
    <property type="entry name" value="tm_1862 like domain"/>
    <property type="match status" value="1"/>
</dbReference>
<feature type="binding site" evidence="14">
    <location>
        <position position="88"/>
    </location>
    <ligand>
        <name>[4Fe-4S] cluster</name>
        <dbReference type="ChEBI" id="CHEBI:49883"/>
        <label>1</label>
    </ligand>
</feature>
<keyword evidence="5 14" id="KW-0819">tRNA processing</keyword>
<comment type="catalytic activity">
    <reaction evidence="10 14">
        <text>N(6)-dimethylallyladenosine(37) in tRNA + (sulfur carrier)-SH + AH2 + 2 S-adenosyl-L-methionine = 2-methylsulfanyl-N(6)-dimethylallyladenosine(37) in tRNA + (sulfur carrier)-H + 5'-deoxyadenosine + L-methionine + A + S-adenosyl-L-homocysteine + 2 H(+)</text>
        <dbReference type="Rhea" id="RHEA:37067"/>
        <dbReference type="Rhea" id="RHEA-COMP:10375"/>
        <dbReference type="Rhea" id="RHEA-COMP:10376"/>
        <dbReference type="Rhea" id="RHEA-COMP:14737"/>
        <dbReference type="Rhea" id="RHEA-COMP:14739"/>
        <dbReference type="ChEBI" id="CHEBI:13193"/>
        <dbReference type="ChEBI" id="CHEBI:15378"/>
        <dbReference type="ChEBI" id="CHEBI:17319"/>
        <dbReference type="ChEBI" id="CHEBI:17499"/>
        <dbReference type="ChEBI" id="CHEBI:29917"/>
        <dbReference type="ChEBI" id="CHEBI:57844"/>
        <dbReference type="ChEBI" id="CHEBI:57856"/>
        <dbReference type="ChEBI" id="CHEBI:59789"/>
        <dbReference type="ChEBI" id="CHEBI:64428"/>
        <dbReference type="ChEBI" id="CHEBI:74415"/>
        <dbReference type="ChEBI" id="CHEBI:74417"/>
        <dbReference type="EC" id="2.8.4.3"/>
    </reaction>
</comment>
<evidence type="ECO:0000256" key="1">
    <source>
        <dbReference type="ARBA" id="ARBA00003234"/>
    </source>
</evidence>
<dbReference type="Pfam" id="PF01938">
    <property type="entry name" value="TRAM"/>
    <property type="match status" value="1"/>
</dbReference>
<dbReference type="InterPro" id="IPR002792">
    <property type="entry name" value="TRAM_dom"/>
</dbReference>
<dbReference type="InterPro" id="IPR005839">
    <property type="entry name" value="Methylthiotransferase"/>
</dbReference>
<accession>A0A9D2UBY8</accession>
<comment type="cofactor">
    <cofactor evidence="14">
        <name>[4Fe-4S] cluster</name>
        <dbReference type="ChEBI" id="CHEBI:49883"/>
    </cofactor>
    <text evidence="14">Binds 2 [4Fe-4S] clusters. One cluster is coordinated with 3 cysteines and an exchangeable S-adenosyl-L-methionine.</text>
</comment>
<feature type="binding site" evidence="14">
    <location>
        <position position="122"/>
    </location>
    <ligand>
        <name>[4Fe-4S] cluster</name>
        <dbReference type="ChEBI" id="CHEBI:49883"/>
        <label>1</label>
    </ligand>
</feature>
<dbReference type="FunFam" id="3.80.30.20:FF:000001">
    <property type="entry name" value="tRNA-2-methylthio-N(6)-dimethylallyladenosine synthase 2"/>
    <property type="match status" value="1"/>
</dbReference>
<keyword evidence="14" id="KW-0963">Cytoplasm</keyword>
<dbReference type="NCBIfam" id="TIGR01574">
    <property type="entry name" value="miaB-methiolase"/>
    <property type="match status" value="1"/>
</dbReference>
<evidence type="ECO:0000313" key="19">
    <source>
        <dbReference type="Proteomes" id="UP000823907"/>
    </source>
</evidence>
<evidence type="ECO:0000259" key="17">
    <source>
        <dbReference type="PROSITE" id="PS51918"/>
    </source>
</evidence>
<evidence type="ECO:0000256" key="10">
    <source>
        <dbReference type="ARBA" id="ARBA00051425"/>
    </source>
</evidence>
<evidence type="ECO:0000256" key="5">
    <source>
        <dbReference type="ARBA" id="ARBA00022694"/>
    </source>
</evidence>
<dbReference type="InterPro" id="IPR013848">
    <property type="entry name" value="Methylthiotransferase_N"/>
</dbReference>
<evidence type="ECO:0000256" key="6">
    <source>
        <dbReference type="ARBA" id="ARBA00022723"/>
    </source>
</evidence>
<dbReference type="Pfam" id="PF00919">
    <property type="entry name" value="UPF0004"/>
    <property type="match status" value="1"/>
</dbReference>
<feature type="domain" description="Radical SAM core" evidence="17">
    <location>
        <begin position="182"/>
        <end position="418"/>
    </location>
</feature>
<evidence type="ECO:0000256" key="3">
    <source>
        <dbReference type="ARBA" id="ARBA00022679"/>
    </source>
</evidence>
<feature type="domain" description="MTTase N-terminal" evidence="16">
    <location>
        <begin position="43"/>
        <end position="159"/>
    </location>
</feature>
<evidence type="ECO:0000256" key="9">
    <source>
        <dbReference type="ARBA" id="ARBA00033765"/>
    </source>
</evidence>
<evidence type="ECO:0000256" key="8">
    <source>
        <dbReference type="ARBA" id="ARBA00023014"/>
    </source>
</evidence>
<protein>
    <recommendedName>
        <fullName evidence="11 14">tRNA-2-methylthio-N(6)-dimethylallyladenosine synthase</fullName>
        <ecNumber evidence="9 14">2.8.4.3</ecNumber>
    </recommendedName>
    <alternativeName>
        <fullName evidence="13 14">(Dimethylallyl)adenosine tRNA methylthiotransferase MiaB</fullName>
    </alternativeName>
    <alternativeName>
        <fullName evidence="12 14">tRNA-i(6)A37 methylthiotransferase</fullName>
    </alternativeName>
</protein>
<feature type="binding site" evidence="14">
    <location>
        <position position="203"/>
    </location>
    <ligand>
        <name>[4Fe-4S] cluster</name>
        <dbReference type="ChEBI" id="CHEBI:49883"/>
        <label>2</label>
        <note>4Fe-4S-S-AdoMet</note>
    </ligand>
</feature>
<evidence type="ECO:0000313" key="18">
    <source>
        <dbReference type="EMBL" id="HJD49624.1"/>
    </source>
</evidence>
<dbReference type="SUPFAM" id="SSF102114">
    <property type="entry name" value="Radical SAM enzymes"/>
    <property type="match status" value="1"/>
</dbReference>